<dbReference type="GO" id="GO:0005524">
    <property type="term" value="F:ATP binding"/>
    <property type="evidence" value="ECO:0007669"/>
    <property type="project" value="UniProtKB-UniRule"/>
</dbReference>
<dbReference type="GO" id="GO:0004674">
    <property type="term" value="F:protein serine/threonine kinase activity"/>
    <property type="evidence" value="ECO:0007669"/>
    <property type="project" value="TreeGrafter"/>
</dbReference>
<dbReference type="Pfam" id="PF18480">
    <property type="entry name" value="DUF5615"/>
    <property type="match status" value="1"/>
</dbReference>
<keyword evidence="1" id="KW-0547">Nucleotide-binding</keyword>
<dbReference type="InterPro" id="IPR051681">
    <property type="entry name" value="Ser/Thr_Kinases-Pseudokinases"/>
</dbReference>
<feature type="domain" description="Protein kinase" evidence="3">
    <location>
        <begin position="411"/>
        <end position="671"/>
    </location>
</feature>
<protein>
    <submittedName>
        <fullName evidence="4">Kinase-like domain-containing protein</fullName>
    </submittedName>
</protein>
<dbReference type="Gene3D" id="1.10.510.10">
    <property type="entry name" value="Transferase(Phosphotransferase) domain 1"/>
    <property type="match status" value="2"/>
</dbReference>
<dbReference type="PANTHER" id="PTHR44329">
    <property type="entry name" value="SERINE/THREONINE-PROTEIN KINASE TNNI3K-RELATED"/>
    <property type="match status" value="1"/>
</dbReference>
<keyword evidence="1" id="KW-0067">ATP-binding</keyword>
<dbReference type="InterPro" id="IPR017441">
    <property type="entry name" value="Protein_kinase_ATP_BS"/>
</dbReference>
<organism evidence="4 5">
    <name type="scientific">Jimgerdemannia flammicorona</name>
    <dbReference type="NCBI Taxonomy" id="994334"/>
    <lineage>
        <taxon>Eukaryota</taxon>
        <taxon>Fungi</taxon>
        <taxon>Fungi incertae sedis</taxon>
        <taxon>Mucoromycota</taxon>
        <taxon>Mucoromycotina</taxon>
        <taxon>Endogonomycetes</taxon>
        <taxon>Endogonales</taxon>
        <taxon>Endogonaceae</taxon>
        <taxon>Jimgerdemannia</taxon>
    </lineage>
</organism>
<dbReference type="AlphaFoldDB" id="A0A433QX97"/>
<dbReference type="Pfam" id="PF07714">
    <property type="entry name" value="PK_Tyr_Ser-Thr"/>
    <property type="match status" value="2"/>
</dbReference>
<dbReference type="SUPFAM" id="SSF56112">
    <property type="entry name" value="Protein kinase-like (PK-like)"/>
    <property type="match status" value="2"/>
</dbReference>
<dbReference type="InterPro" id="IPR000719">
    <property type="entry name" value="Prot_kinase_dom"/>
</dbReference>
<evidence type="ECO:0000313" key="4">
    <source>
        <dbReference type="EMBL" id="RUS34337.1"/>
    </source>
</evidence>
<dbReference type="PROSITE" id="PS50011">
    <property type="entry name" value="PROTEIN_KINASE_DOM"/>
    <property type="match status" value="2"/>
</dbReference>
<name>A0A433QX97_9FUNG</name>
<dbReference type="PANTHER" id="PTHR44329:SF214">
    <property type="entry name" value="PROTEIN KINASE DOMAIN-CONTAINING PROTEIN"/>
    <property type="match status" value="1"/>
</dbReference>
<sequence>MRTSPLNDVWLPRPTPYLLKGKRFYHLRSGNSATCSTRDEPLDAYLVNNIDQAGFVAVDDDVPPTDAAYQDVLRKARERNIPILKTSDLKFNKIVNKFVISIFAILNIQLARQLFHGSTKTKLNDLFGHPRNSESAKQFTVQEGRDTDGCPTLTFGENDIECRNSDEGNELLDHEILLRDPIVRKFAQTLDDDWKHFREIIRTNPLRIVNTRWKIKDVLGDYRSNAWDFVGPTTCVREWDEAKFNEDFKTPSDHVKPTKAVRAALFVFYITNEKSVKDRLPPASASPSIESATETDEEIPGDNNETMTPSPADLDNIKLIQEIILDEETNKKAIEVQQLQIEQMADCGHWLIHQHIQRGQLVTDLLQTVVAPRRAKAASNQGNSPETDQVWFNARLSEGAIKTIPYQDIEFDAANLIGRGDSGSVYRVTWNDRDVALKVFYERSLFLREMRSIYSVGPSDNIIQLEGATCNPLTKEFEMVMEYASNGSLHDYWKNRPNLRWPFKVDMALQLAHALQCIHNNGFVHDNLDCSNILVRQNGSIALSGFSMSSKSTSDRFDDQQPNTELSRDVYRQVSFCTEISAVVPMNTESPSILSNLPSFGVLLWEISALRPAFDNADNSMVWQSITEGKRETEFPENTPEEYHSLWDQCWNRESSILPNITEIVKKLSDLADGFDDRDRQWDNSMTIVDVSNSSMTVVNARSRDLDPTDQGALSKVFEQLKRLGSYIIPIDDLKIEKYFYKRGAFADVHRGIWNGKQVAVKQQIDDITATIREVKVLNSVTTHRNIVNFYGISQNHLHHPYIVMELAISSLQEYVCEPNYKLNVLQSQRIDMCMGIAYGLAHLHAANIVHCDLHSANILINVDRNPVIADFGLSRTVSEAEIFSSTNMYGRMAYTAPERIINRPPPSFDQSQDIFSLGVIIRQVLSGTNPSAGYARINPSRLEPIRDCPEELVALYQQCTSDTPSARPGAQQVVHQLINIKLRYQKSEYQGFKIMFDDNFRFGVDIINRLDFGVDAVDLETLGIRGASEKTITDTATSERRTIITTDTDFYLQNNPFGILILMGGYLEEDGRYATLRRMRKQEKQNIVHVLFRNYFGEIERLQKSGETMMAVLSKGVGGEVKWTFRKFTDPELIRFLAKKEAKMEILERSKTQKGSK</sequence>
<dbReference type="PROSITE" id="PS00107">
    <property type="entry name" value="PROTEIN_KINASE_ATP"/>
    <property type="match status" value="1"/>
</dbReference>
<proteinExistence type="predicted"/>
<dbReference type="InterPro" id="IPR011009">
    <property type="entry name" value="Kinase-like_dom_sf"/>
</dbReference>
<evidence type="ECO:0000313" key="5">
    <source>
        <dbReference type="Proteomes" id="UP000274822"/>
    </source>
</evidence>
<dbReference type="Proteomes" id="UP000274822">
    <property type="component" value="Unassembled WGS sequence"/>
</dbReference>
<feature type="region of interest" description="Disordered" evidence="2">
    <location>
        <begin position="278"/>
        <end position="312"/>
    </location>
</feature>
<feature type="compositionally biased region" description="Low complexity" evidence="2">
    <location>
        <begin position="281"/>
        <end position="292"/>
    </location>
</feature>
<dbReference type="InterPro" id="IPR001245">
    <property type="entry name" value="Ser-Thr/Tyr_kinase_cat_dom"/>
</dbReference>
<dbReference type="InterPro" id="IPR041049">
    <property type="entry name" value="DUF5615"/>
</dbReference>
<keyword evidence="4" id="KW-0418">Kinase</keyword>
<evidence type="ECO:0000256" key="1">
    <source>
        <dbReference type="PROSITE-ProRule" id="PRU10141"/>
    </source>
</evidence>
<dbReference type="EMBL" id="RBNJ01000571">
    <property type="protein sequence ID" value="RUS34337.1"/>
    <property type="molecule type" value="Genomic_DNA"/>
</dbReference>
<gene>
    <name evidence="4" type="ORF">BC938DRAFT_481122</name>
</gene>
<comment type="caution">
    <text evidence="4">The sequence shown here is derived from an EMBL/GenBank/DDBJ whole genome shotgun (WGS) entry which is preliminary data.</text>
</comment>
<keyword evidence="4" id="KW-0808">Transferase</keyword>
<feature type="binding site" evidence="1">
    <location>
        <position position="438"/>
    </location>
    <ligand>
        <name>ATP</name>
        <dbReference type="ChEBI" id="CHEBI:30616"/>
    </ligand>
</feature>
<evidence type="ECO:0000259" key="3">
    <source>
        <dbReference type="PROSITE" id="PS50011"/>
    </source>
</evidence>
<accession>A0A433QX97</accession>
<evidence type="ECO:0000256" key="2">
    <source>
        <dbReference type="SAM" id="MobiDB-lite"/>
    </source>
</evidence>
<feature type="domain" description="Protein kinase" evidence="3">
    <location>
        <begin position="735"/>
        <end position="979"/>
    </location>
</feature>
<dbReference type="Gene3D" id="3.30.200.20">
    <property type="entry name" value="Phosphorylase Kinase, domain 1"/>
    <property type="match status" value="1"/>
</dbReference>
<keyword evidence="5" id="KW-1185">Reference proteome</keyword>
<reference evidence="4 5" key="1">
    <citation type="journal article" date="2018" name="New Phytol.">
        <title>Phylogenomics of Endogonaceae and evolution of mycorrhizas within Mucoromycota.</title>
        <authorList>
            <person name="Chang Y."/>
            <person name="Desiro A."/>
            <person name="Na H."/>
            <person name="Sandor L."/>
            <person name="Lipzen A."/>
            <person name="Clum A."/>
            <person name="Barry K."/>
            <person name="Grigoriev I.V."/>
            <person name="Martin F.M."/>
            <person name="Stajich J.E."/>
            <person name="Smith M.E."/>
            <person name="Bonito G."/>
            <person name="Spatafora J.W."/>
        </authorList>
    </citation>
    <scope>NUCLEOTIDE SEQUENCE [LARGE SCALE GENOMIC DNA]</scope>
    <source>
        <strain evidence="4 5">AD002</strain>
    </source>
</reference>